<reference evidence="5" key="1">
    <citation type="journal article" date="2019" name="Int. J. Syst. Evol. Microbiol.">
        <title>The Global Catalogue of Microorganisms (GCM) 10K type strain sequencing project: providing services to taxonomists for standard genome sequencing and annotation.</title>
        <authorList>
            <consortium name="The Broad Institute Genomics Platform"/>
            <consortium name="The Broad Institute Genome Sequencing Center for Infectious Disease"/>
            <person name="Wu L."/>
            <person name="Ma J."/>
        </authorList>
    </citation>
    <scope>NUCLEOTIDE SEQUENCE [LARGE SCALE GENOMIC DNA]</scope>
    <source>
        <strain evidence="5">CGMCC 1.10188</strain>
    </source>
</reference>
<dbReference type="Pfam" id="PF20220">
    <property type="entry name" value="ABC_toxin_N"/>
    <property type="match status" value="1"/>
</dbReference>
<dbReference type="InterPro" id="IPR018003">
    <property type="entry name" value="Insecticidal_toxin/plasmid_vir"/>
</dbReference>
<evidence type="ECO:0000259" key="2">
    <source>
        <dbReference type="Pfam" id="PF18413"/>
    </source>
</evidence>
<comment type="caution">
    <text evidence="4">The sequence shown here is derived from an EMBL/GenBank/DDBJ whole genome shotgun (WGS) entry which is preliminary data.</text>
</comment>
<evidence type="ECO:0000313" key="5">
    <source>
        <dbReference type="Proteomes" id="UP000603352"/>
    </source>
</evidence>
<evidence type="ECO:0008006" key="6">
    <source>
        <dbReference type="Google" id="ProtNLM"/>
    </source>
</evidence>
<dbReference type="RefSeq" id="WP_188582631.1">
    <property type="nucleotide sequence ID" value="NZ_BMDZ01000100.1"/>
</dbReference>
<evidence type="ECO:0000313" key="4">
    <source>
        <dbReference type="EMBL" id="GGB61111.1"/>
    </source>
</evidence>
<evidence type="ECO:0000259" key="3">
    <source>
        <dbReference type="Pfam" id="PF20220"/>
    </source>
</evidence>
<gene>
    <name evidence="4" type="ORF">GCM10011505_47240</name>
</gene>
<dbReference type="InterPro" id="IPR041079">
    <property type="entry name" value="Neuraminidase-like"/>
</dbReference>
<dbReference type="Proteomes" id="UP000603352">
    <property type="component" value="Unassembled WGS sequence"/>
</dbReference>
<keyword evidence="1" id="KW-0843">Virulence</keyword>
<evidence type="ECO:0000256" key="1">
    <source>
        <dbReference type="ARBA" id="ARBA00023026"/>
    </source>
</evidence>
<proteinExistence type="predicted"/>
<dbReference type="Pfam" id="PF03538">
    <property type="entry name" value="VRP1"/>
    <property type="match status" value="1"/>
</dbReference>
<dbReference type="Pfam" id="PF18413">
    <property type="entry name" value="Neuraminidase"/>
    <property type="match status" value="1"/>
</dbReference>
<sequence>MDSPIGTPERHLARLSVETASSPRRYQSRAARVAEKRALRQSGLAASQAIPFAEMATDPLYQRIAAATCPKALKADLAAFGLETAAEVAACKSLSGLNRLLSRRAGKGETPGEATQDFFGRARREAIRGYRLMRHMLAVKDPMNQGLRHTSSSLSVEMEEVVRSAGGQVYARPSSLQSNQSPAAYLRYLYRIAMGLDEEIGIMPPEQGARRLEIRRPDLARLVLSETNLKQEIATIELVDEVLAAGLGAIDIRTTFYPIALPFDEPASATRAALAQIGGTTLNDVGAQTSRSVFPLRADVCLASDQAGLLGLTGAVDEASGGGSEIALLIEDTGIPPESHPTTLGGLYGVTNELETSTVVKLMARLDLDFDRLVQLLGLYVVHQENGRPVAPKDYATSFLDNEVPFQLITRGGHTYVYLYSIDVAPPELRGFNYLARLHHATGLDFHHLNWLLALPGVSEAGNPGSAWDRVARRHLTATGLRVLAGYRLYRDAFDLGPGAYAALFGEICPFWRADMVVAGADGVTSGLEQTEISLLRALFGDDATALHQMITEAGTPIDDTGLADMVCRGLRLSVVELDALVDALGADFALRTAVDARGLGALYRLATVFRMIGWPLLSGLRLVALVSGQSTVDDQLLRDLTVRNETADGTARLCTALDQIIGLVRWMAEAELSPDALLALLTPTATTGLRASEADRAWLDGLAAAVAPALGRADSFRGFETWDSRDAVPVTIAGEIWHEHMRAAGGLYRASGVFHPGMDRAAISAICRDFLQDGHTVDLDLDGNASRLDRLVTLLEKARDAQALTLERALGTFGSTLTASGAGALMRWAQTNSFDALDALLAGADAATALFRLQELRRHAAAVDALALGDIDLQLIAWRPDWLTPDAAESGPDGPRPRALCLEQLVAFHRFATLQIGAATDEAWLGYLTVARDGRPGAEASAEDVAIWHTACKDMLAILLDCPATDVMAYLVPLVGPDGVADDLSTIDAVARHARLADTLHIGAAELLALKAVSGPLAGGDWAAAAAGAQAGLARFKGGSQIAGFRHALAELRRDALVAAYMRTTIAADPDLADEVRDRESLYSHLLLDVQVTSAVPTSRLVEATSSLQLYISRALNGLEQGVDFVDRPALAAQWRLNRYYRQWEANQKLLLYPQNYIEPELRYITSPEFNDLLRSVSGGDVSEDSVEAAVNAYMAGLAGCCDLSLCSIYVERGDGGTSSHATYHFLANAHWESGHFFYRKLEADYAAIAALADPSRYLKALDWTFWQEVTIPRTYDLLSDVVLCFFLNRYYFFWLEIEERKLQTPEGEVTSWRIHPYYMRCEANALTGVMHAPGLFIDGDIAGSDGLLIIDDTFSWSGQKPRLNGTYHPRALKNVFTYGEVAANAETVSGADGGIVVSFGVDLEDGQQAVRQTSLQLRLTEKWADAILILNDSIDTKFQSAAPVGYKSIYPRLFAEDGVIADKYSETSSFSLNDLLKQDYICTRPAGQPVDLSVTNDYGDPKNAVINLTFTPSPVGGGTLGVVKVSANLGDRTYSRRVYNSTAQDSAFTALREAQPTGIRMKMNIILIYGSRRPAERFESAWFTSPTAIYKDDFADMPFKDMATMKTVHIRDETIEGVVALPRDWAIWEAEGADLIVDIEVERTVPDMIFSAIVKGQPVDFSKSPDNKVKSFAAGAGFFHLYPAKGKLNTGWALGGAHGSHNFVHLVDHDTAPIADTFLLLNSSPALIPSPMDGHPCAHDRMPMDMMSHG</sequence>
<keyword evidence="5" id="KW-1185">Reference proteome</keyword>
<protein>
    <recommendedName>
        <fullName evidence="6">Toxin complex protein</fullName>
    </recommendedName>
</protein>
<dbReference type="EMBL" id="BMDZ01000100">
    <property type="protein sequence ID" value="GGB61111.1"/>
    <property type="molecule type" value="Genomic_DNA"/>
</dbReference>
<feature type="domain" description="ABC toxin N-terminal" evidence="3">
    <location>
        <begin position="1050"/>
        <end position="1174"/>
    </location>
</feature>
<feature type="domain" description="Neuraminidase-like" evidence="2">
    <location>
        <begin position="1205"/>
        <end position="1323"/>
    </location>
</feature>
<dbReference type="InterPro" id="IPR046839">
    <property type="entry name" value="ABC_toxin_N"/>
</dbReference>
<accession>A0ABQ1J6E1</accession>
<organism evidence="4 5">
    <name type="scientific">Tistrella bauzanensis</name>
    <dbReference type="NCBI Taxonomy" id="657419"/>
    <lineage>
        <taxon>Bacteria</taxon>
        <taxon>Pseudomonadati</taxon>
        <taxon>Pseudomonadota</taxon>
        <taxon>Alphaproteobacteria</taxon>
        <taxon>Geminicoccales</taxon>
        <taxon>Geminicoccaceae</taxon>
        <taxon>Tistrella</taxon>
    </lineage>
</organism>
<name>A0ABQ1J6E1_9PROT</name>